<sequence length="233" mass="24991">MRLSIEVLALLVVSAVASTVNEPCVGKDDGPGGTTITGACPKTPDNVKCCTKPSCGSAQQALEDLSQDLLVAGNCRWQSDCKGTSLSGQCPGPASFKCCQSSEDGCGGYDGGNDNYKGGCTDVAIKGAEAIKKAWPGRIREIGCKRNDPGSDHDNGTATDILVSDALEQATMCGEEIAEWVMRNAADLEVKYVIWGQKIWNRKTRNPPDQPKSWSEWRAQEPDGKTGMRVHHW</sequence>
<evidence type="ECO:0000256" key="1">
    <source>
        <dbReference type="SAM" id="MobiDB-lite"/>
    </source>
</evidence>
<keyword evidence="2" id="KW-0732">Signal</keyword>
<dbReference type="AlphaFoldDB" id="A0AAN7SVX5"/>
<name>A0AAN7SVX5_9EURO</name>
<keyword evidence="5" id="KW-1185">Reference proteome</keyword>
<evidence type="ECO:0000256" key="2">
    <source>
        <dbReference type="SAM" id="SignalP"/>
    </source>
</evidence>
<evidence type="ECO:0000313" key="5">
    <source>
        <dbReference type="Proteomes" id="UP001309876"/>
    </source>
</evidence>
<gene>
    <name evidence="4" type="ORF">LTR05_006878</name>
</gene>
<dbReference type="EMBL" id="JAVRRJ010000007">
    <property type="protein sequence ID" value="KAK5082996.1"/>
    <property type="molecule type" value="Genomic_DNA"/>
</dbReference>
<proteinExistence type="predicted"/>
<feature type="chain" id="PRO_5042940886" description="ARB-07466-like C-terminal domain-containing protein" evidence="2">
    <location>
        <begin position="18"/>
        <end position="233"/>
    </location>
</feature>
<evidence type="ECO:0000259" key="3">
    <source>
        <dbReference type="Pfam" id="PF26571"/>
    </source>
</evidence>
<organism evidence="4 5">
    <name type="scientific">Lithohypha guttulata</name>
    <dbReference type="NCBI Taxonomy" id="1690604"/>
    <lineage>
        <taxon>Eukaryota</taxon>
        <taxon>Fungi</taxon>
        <taxon>Dikarya</taxon>
        <taxon>Ascomycota</taxon>
        <taxon>Pezizomycotina</taxon>
        <taxon>Eurotiomycetes</taxon>
        <taxon>Chaetothyriomycetidae</taxon>
        <taxon>Chaetothyriales</taxon>
        <taxon>Trichomeriaceae</taxon>
        <taxon>Lithohypha</taxon>
    </lineage>
</organism>
<dbReference type="Proteomes" id="UP001309876">
    <property type="component" value="Unassembled WGS sequence"/>
</dbReference>
<evidence type="ECO:0000313" key="4">
    <source>
        <dbReference type="EMBL" id="KAK5082996.1"/>
    </source>
</evidence>
<dbReference type="Pfam" id="PF26571">
    <property type="entry name" value="VldE"/>
    <property type="match status" value="1"/>
</dbReference>
<dbReference type="InterPro" id="IPR058593">
    <property type="entry name" value="ARB_07466-like_C"/>
</dbReference>
<feature type="domain" description="ARB-07466-like C-terminal" evidence="3">
    <location>
        <begin position="117"/>
        <end position="225"/>
    </location>
</feature>
<feature type="signal peptide" evidence="2">
    <location>
        <begin position="1"/>
        <end position="17"/>
    </location>
</feature>
<feature type="region of interest" description="Disordered" evidence="1">
    <location>
        <begin position="202"/>
        <end position="233"/>
    </location>
</feature>
<reference evidence="4 5" key="1">
    <citation type="submission" date="2023-08" db="EMBL/GenBank/DDBJ databases">
        <title>Black Yeasts Isolated from many extreme environments.</title>
        <authorList>
            <person name="Coleine C."/>
            <person name="Stajich J.E."/>
            <person name="Selbmann L."/>
        </authorList>
    </citation>
    <scope>NUCLEOTIDE SEQUENCE [LARGE SCALE GENOMIC DNA]</scope>
    <source>
        <strain evidence="4 5">CCFEE 5910</strain>
    </source>
</reference>
<protein>
    <recommendedName>
        <fullName evidence="3">ARB-07466-like C-terminal domain-containing protein</fullName>
    </recommendedName>
</protein>
<comment type="caution">
    <text evidence="4">The sequence shown here is derived from an EMBL/GenBank/DDBJ whole genome shotgun (WGS) entry which is preliminary data.</text>
</comment>
<accession>A0AAN7SVX5</accession>